<dbReference type="PANTHER" id="PTHR43802">
    <property type="entry name" value="ENOYL-COA HYDRATASE"/>
    <property type="match status" value="1"/>
</dbReference>
<accession>A0A2S8BAP4</accession>
<dbReference type="AlphaFoldDB" id="A0A2S8BAP4"/>
<keyword evidence="3" id="KW-0456">Lyase</keyword>
<protein>
    <submittedName>
        <fullName evidence="3">Enoyl-CoA hydratase</fullName>
        <ecNumber evidence="3">4.2.1.17</ecNumber>
    </submittedName>
</protein>
<reference evidence="4" key="1">
    <citation type="submission" date="2017-11" db="EMBL/GenBank/DDBJ databases">
        <title>The complete genome sequence of Sphingopyxis pomeranensis sp. nov. strain WS5A3p.</title>
        <authorList>
            <person name="Kaminski M.A."/>
        </authorList>
    </citation>
    <scope>NUCLEOTIDE SEQUENCE [LARGE SCALE GENOMIC DNA]</scope>
    <source>
        <strain evidence="4">WS5A3p</strain>
    </source>
</reference>
<dbReference type="CDD" id="cd06558">
    <property type="entry name" value="crotonase-like"/>
    <property type="match status" value="1"/>
</dbReference>
<dbReference type="EMBL" id="PHFW01000001">
    <property type="protein sequence ID" value="PQM29481.1"/>
    <property type="molecule type" value="Genomic_DNA"/>
</dbReference>
<dbReference type="PROSITE" id="PS00166">
    <property type="entry name" value="ENOYL_COA_HYDRATASE"/>
    <property type="match status" value="1"/>
</dbReference>
<dbReference type="NCBIfam" id="NF006109">
    <property type="entry name" value="PRK08260.1"/>
    <property type="match status" value="1"/>
</dbReference>
<name>A0A2S8BAP4_9SPHN</name>
<comment type="caution">
    <text evidence="3">The sequence shown here is derived from an EMBL/GenBank/DDBJ whole genome shotgun (WGS) entry which is preliminary data.</text>
</comment>
<dbReference type="InterPro" id="IPR014748">
    <property type="entry name" value="Enoyl-CoA_hydra_C"/>
</dbReference>
<keyword evidence="4" id="KW-1185">Reference proteome</keyword>
<sequence>MNFETITYSLEGNVATITLARPEKLNAFNTRMMAELLDVLDQTDRDDAVRAIILTGEGRAFCSGADLSGGPKTFEFSKGGEPERETTKVNGIYRDGGGRVTMRMFESLKPVIAAINGPAIGAGATIPLAADIRIASTTARFGFVFARRGIVPEAAASWFLTRHVGVQTALAWCLGGRTVEAEEALHRNLVFSLHEPDQLMMAARELALEIAEQAAPLSASLTRQMFWRLAAAEHPMAAHRADSRAIQMLGGTQDAREALAAFLEKRAPVFTGRVSSEMPNIWPEWSEPVFR</sequence>
<dbReference type="OrthoDB" id="9777711at2"/>
<dbReference type="Gene3D" id="3.90.226.10">
    <property type="entry name" value="2-enoyl-CoA Hydratase, Chain A, domain 1"/>
    <property type="match status" value="1"/>
</dbReference>
<dbReference type="InterPro" id="IPR018376">
    <property type="entry name" value="Enoyl-CoA_hyd/isom_CS"/>
</dbReference>
<comment type="similarity">
    <text evidence="1 2">Belongs to the enoyl-CoA hydratase/isomerase family.</text>
</comment>
<dbReference type="PANTHER" id="PTHR43802:SF1">
    <property type="entry name" value="IP11341P-RELATED"/>
    <property type="match status" value="1"/>
</dbReference>
<gene>
    <name evidence="3" type="ORF">CVO77_00710</name>
</gene>
<evidence type="ECO:0000313" key="3">
    <source>
        <dbReference type="EMBL" id="PQM29481.1"/>
    </source>
</evidence>
<dbReference type="SUPFAM" id="SSF52096">
    <property type="entry name" value="ClpP/crotonase"/>
    <property type="match status" value="1"/>
</dbReference>
<dbReference type="GO" id="GO:0004300">
    <property type="term" value="F:enoyl-CoA hydratase activity"/>
    <property type="evidence" value="ECO:0007669"/>
    <property type="project" value="UniProtKB-EC"/>
</dbReference>
<evidence type="ECO:0000256" key="1">
    <source>
        <dbReference type="ARBA" id="ARBA00005254"/>
    </source>
</evidence>
<dbReference type="Pfam" id="PF00378">
    <property type="entry name" value="ECH_1"/>
    <property type="match status" value="1"/>
</dbReference>
<organism evidence="3 4">
    <name type="scientific">Sphingopyxis lindanitolerans</name>
    <dbReference type="NCBI Taxonomy" id="2054227"/>
    <lineage>
        <taxon>Bacteria</taxon>
        <taxon>Pseudomonadati</taxon>
        <taxon>Pseudomonadota</taxon>
        <taxon>Alphaproteobacteria</taxon>
        <taxon>Sphingomonadales</taxon>
        <taxon>Sphingomonadaceae</taxon>
        <taxon>Sphingopyxis</taxon>
    </lineage>
</organism>
<dbReference type="InterPro" id="IPR029045">
    <property type="entry name" value="ClpP/crotonase-like_dom_sf"/>
</dbReference>
<evidence type="ECO:0000256" key="2">
    <source>
        <dbReference type="RuleBase" id="RU003707"/>
    </source>
</evidence>
<evidence type="ECO:0000313" key="4">
    <source>
        <dbReference type="Proteomes" id="UP000238954"/>
    </source>
</evidence>
<dbReference type="EC" id="4.2.1.17" evidence="3"/>
<dbReference type="Proteomes" id="UP000238954">
    <property type="component" value="Chromosome"/>
</dbReference>
<dbReference type="RefSeq" id="WP_105997438.1">
    <property type="nucleotide sequence ID" value="NZ_CM009578.1"/>
</dbReference>
<dbReference type="InterPro" id="IPR001753">
    <property type="entry name" value="Enoyl-CoA_hydra/iso"/>
</dbReference>
<proteinExistence type="inferred from homology"/>
<dbReference type="Gene3D" id="1.10.12.10">
    <property type="entry name" value="Lyase 2-enoyl-coa Hydratase, Chain A, domain 2"/>
    <property type="match status" value="1"/>
</dbReference>